<sequence length="74" mass="8864">MQKILFFASYYSQRLVIEQNPCDIPRIHSQSTLYSSAYRKTKNQNTSPVLRIPFKRRMLTSLGREMRDYYLISL</sequence>
<evidence type="ECO:0000313" key="2">
    <source>
        <dbReference type="Proteomes" id="UP000002497"/>
    </source>
</evidence>
<proteinExistence type="predicted"/>
<reference evidence="2" key="2">
    <citation type="submission" date="2010-03" db="EMBL/GenBank/DDBJ databases">
        <title>The genome sequence of Coccidioides posadasii strain Silveira.</title>
        <authorList>
            <consortium name="The Broad Institute Genome Sequencing Center for Infectious Disease"/>
            <person name="Neafsey D."/>
            <person name="Orbach M."/>
            <person name="Henn M.R."/>
            <person name="Cole G.T."/>
            <person name="Galgiani J."/>
            <person name="Gardner M.J."/>
            <person name="Kirkland T.N."/>
            <person name="Taylor J.W."/>
            <person name="Young S.K."/>
            <person name="Zeng Q."/>
            <person name="Koehrsen M."/>
            <person name="Alvarado L."/>
            <person name="Berlin A."/>
            <person name="Borenstein D."/>
            <person name="Chapman S.B."/>
            <person name="Chen Z."/>
            <person name="Engels R."/>
            <person name="Freedman E."/>
            <person name="Gellesch M."/>
            <person name="Goldberg J."/>
            <person name="Griggs A."/>
            <person name="Gujja S."/>
            <person name="Heilman E."/>
            <person name="Heiman D."/>
            <person name="Howarth C."/>
            <person name="Jen D."/>
            <person name="Larson L."/>
            <person name="Mehta T."/>
            <person name="Neiman D."/>
            <person name="Park D."/>
            <person name="Pearson M."/>
            <person name="Richards J."/>
            <person name="Roberts A."/>
            <person name="Saif S."/>
            <person name="Shea T."/>
            <person name="Shenoy N."/>
            <person name="Sisk P."/>
            <person name="Stolte C."/>
            <person name="Sykes S."/>
            <person name="Walk T."/>
            <person name="White J."/>
            <person name="Yandava C."/>
            <person name="Haas B."/>
            <person name="Nusbaum C."/>
            <person name="Birren B."/>
        </authorList>
    </citation>
    <scope>NUCLEOTIDE SEQUENCE [LARGE SCALE GENOMIC DNA]</scope>
    <source>
        <strain evidence="2">RMSCC 757 / Silveira</strain>
    </source>
</reference>
<dbReference type="AlphaFoldDB" id="E9CRQ3"/>
<keyword evidence="2" id="KW-1185">Reference proteome</keyword>
<dbReference type="EMBL" id="GL636486">
    <property type="protein sequence ID" value="EFW22480.1"/>
    <property type="molecule type" value="Genomic_DNA"/>
</dbReference>
<gene>
    <name evidence="1" type="ORF">CPSG_00379</name>
</gene>
<accession>E9CRQ3</accession>
<dbReference type="Proteomes" id="UP000002497">
    <property type="component" value="Unassembled WGS sequence"/>
</dbReference>
<organism evidence="2">
    <name type="scientific">Coccidioides posadasii (strain RMSCC 757 / Silveira)</name>
    <name type="common">Valley fever fungus</name>
    <dbReference type="NCBI Taxonomy" id="443226"/>
    <lineage>
        <taxon>Eukaryota</taxon>
        <taxon>Fungi</taxon>
        <taxon>Dikarya</taxon>
        <taxon>Ascomycota</taxon>
        <taxon>Pezizomycotina</taxon>
        <taxon>Eurotiomycetes</taxon>
        <taxon>Eurotiomycetidae</taxon>
        <taxon>Onygenales</taxon>
        <taxon>Onygenaceae</taxon>
        <taxon>Coccidioides</taxon>
    </lineage>
</organism>
<dbReference type="VEuPathDB" id="FungiDB:CPSG_00379"/>
<name>E9CRQ3_COCPS</name>
<protein>
    <submittedName>
        <fullName evidence="1">Uncharacterized protein</fullName>
    </submittedName>
</protein>
<evidence type="ECO:0000313" key="1">
    <source>
        <dbReference type="EMBL" id="EFW22480.1"/>
    </source>
</evidence>
<dbReference type="HOGENOM" id="CLU_2687649_0_0_1"/>
<reference evidence="2" key="1">
    <citation type="journal article" date="2010" name="Genome Res.">
        <title>Population genomic sequencing of Coccidioides fungi reveals recent hybridization and transposon control.</title>
        <authorList>
            <person name="Neafsey D.E."/>
            <person name="Barker B.M."/>
            <person name="Sharpton T.J."/>
            <person name="Stajich J.E."/>
            <person name="Park D.J."/>
            <person name="Whiston E."/>
            <person name="Hung C.-Y."/>
            <person name="McMahan C."/>
            <person name="White J."/>
            <person name="Sykes S."/>
            <person name="Heiman D."/>
            <person name="Young S."/>
            <person name="Zeng Q."/>
            <person name="Abouelleil A."/>
            <person name="Aftuck L."/>
            <person name="Bessette D."/>
            <person name="Brown A."/>
            <person name="FitzGerald M."/>
            <person name="Lui A."/>
            <person name="Macdonald J.P."/>
            <person name="Priest M."/>
            <person name="Orbach M.J."/>
            <person name="Galgiani J.N."/>
            <person name="Kirkland T.N."/>
            <person name="Cole G.T."/>
            <person name="Birren B.W."/>
            <person name="Henn M.R."/>
            <person name="Taylor J.W."/>
            <person name="Rounsley S.D."/>
        </authorList>
    </citation>
    <scope>NUCLEOTIDE SEQUENCE [LARGE SCALE GENOMIC DNA]</scope>
    <source>
        <strain evidence="2">RMSCC 757 / Silveira</strain>
    </source>
</reference>